<dbReference type="Proteomes" id="UP001177670">
    <property type="component" value="Unassembled WGS sequence"/>
</dbReference>
<gene>
    <name evidence="1" type="ORF">K0M31_001221</name>
</gene>
<evidence type="ECO:0000313" key="2">
    <source>
        <dbReference type="Proteomes" id="UP001177670"/>
    </source>
</evidence>
<accession>A0AA40GF96</accession>
<keyword evidence="2" id="KW-1185">Reference proteome</keyword>
<dbReference type="AlphaFoldDB" id="A0AA40GF96"/>
<sequence length="86" mass="9947">MLREELGEMKKEKSELVKRITTLKTGKQENGEIFAKNVKKDWEELEKLRRGKKTETGNIIIKKWEVLQTDSLAKASGKMLQKELTG</sequence>
<evidence type="ECO:0000313" key="1">
    <source>
        <dbReference type="EMBL" id="KAK1136679.1"/>
    </source>
</evidence>
<proteinExistence type="predicted"/>
<reference evidence="1" key="1">
    <citation type="submission" date="2021-10" db="EMBL/GenBank/DDBJ databases">
        <title>Melipona bicolor Genome sequencing and assembly.</title>
        <authorList>
            <person name="Araujo N.S."/>
            <person name="Arias M.C."/>
        </authorList>
    </citation>
    <scope>NUCLEOTIDE SEQUENCE</scope>
    <source>
        <strain evidence="1">USP_2M_L1-L4_2017</strain>
        <tissue evidence="1">Whole body</tissue>
    </source>
</reference>
<protein>
    <submittedName>
        <fullName evidence="1">Uncharacterized protein</fullName>
    </submittedName>
</protein>
<comment type="caution">
    <text evidence="1">The sequence shown here is derived from an EMBL/GenBank/DDBJ whole genome shotgun (WGS) entry which is preliminary data.</text>
</comment>
<dbReference type="EMBL" id="JAHYIQ010000001">
    <property type="protein sequence ID" value="KAK1136679.1"/>
    <property type="molecule type" value="Genomic_DNA"/>
</dbReference>
<organism evidence="1 2">
    <name type="scientific">Melipona bicolor</name>
    <dbReference type="NCBI Taxonomy" id="60889"/>
    <lineage>
        <taxon>Eukaryota</taxon>
        <taxon>Metazoa</taxon>
        <taxon>Ecdysozoa</taxon>
        <taxon>Arthropoda</taxon>
        <taxon>Hexapoda</taxon>
        <taxon>Insecta</taxon>
        <taxon>Pterygota</taxon>
        <taxon>Neoptera</taxon>
        <taxon>Endopterygota</taxon>
        <taxon>Hymenoptera</taxon>
        <taxon>Apocrita</taxon>
        <taxon>Aculeata</taxon>
        <taxon>Apoidea</taxon>
        <taxon>Anthophila</taxon>
        <taxon>Apidae</taxon>
        <taxon>Melipona</taxon>
    </lineage>
</organism>
<name>A0AA40GF96_9HYME</name>